<dbReference type="AlphaFoldDB" id="A0A3T0ED98"/>
<reference evidence="2 3" key="1">
    <citation type="submission" date="2016-12" db="EMBL/GenBank/DDBJ databases">
        <title>The genome of dimorphic prosthecate Glycocaulis alkaliphilus 6b-8t, isolated from crude oil dictates its adaptability in petroleum environments.</title>
        <authorList>
            <person name="Wu X.-L."/>
            <person name="Geng S."/>
        </authorList>
    </citation>
    <scope>NUCLEOTIDE SEQUENCE [LARGE SCALE GENOMIC DNA]</scope>
    <source>
        <strain evidence="2 3">6B-8</strain>
    </source>
</reference>
<dbReference type="KEGG" id="gak:X907_2751"/>
<dbReference type="Proteomes" id="UP000286954">
    <property type="component" value="Chromosome"/>
</dbReference>
<organism evidence="2 3">
    <name type="scientific">Glycocaulis alkaliphilus</name>
    <dbReference type="NCBI Taxonomy" id="1434191"/>
    <lineage>
        <taxon>Bacteria</taxon>
        <taxon>Pseudomonadati</taxon>
        <taxon>Pseudomonadota</taxon>
        <taxon>Alphaproteobacteria</taxon>
        <taxon>Maricaulales</taxon>
        <taxon>Maricaulaceae</taxon>
        <taxon>Glycocaulis</taxon>
    </lineage>
</organism>
<gene>
    <name evidence="2" type="ORF">X907_2751</name>
</gene>
<feature type="domain" description="Bacteriophage T5 Orf172 DNA-binding" evidence="1">
    <location>
        <begin position="67"/>
        <end position="142"/>
    </location>
</feature>
<dbReference type="Pfam" id="PF13455">
    <property type="entry name" value="MUG113"/>
    <property type="match status" value="1"/>
</dbReference>
<proteinExistence type="predicted"/>
<dbReference type="EMBL" id="CP018911">
    <property type="protein sequence ID" value="AZU05260.1"/>
    <property type="molecule type" value="Genomic_DNA"/>
</dbReference>
<keyword evidence="3" id="KW-1185">Reference proteome</keyword>
<evidence type="ECO:0000313" key="2">
    <source>
        <dbReference type="EMBL" id="AZU05260.1"/>
    </source>
</evidence>
<dbReference type="InterPro" id="IPR018306">
    <property type="entry name" value="Phage_T5_Orf172_DNA-bd"/>
</dbReference>
<accession>A0A3T0ED98</accession>
<evidence type="ECO:0000313" key="3">
    <source>
        <dbReference type="Proteomes" id="UP000286954"/>
    </source>
</evidence>
<evidence type="ECO:0000259" key="1">
    <source>
        <dbReference type="SMART" id="SM00974"/>
    </source>
</evidence>
<dbReference type="SMART" id="SM00974">
    <property type="entry name" value="T5orf172"/>
    <property type="match status" value="1"/>
</dbReference>
<sequence length="144" mass="16316">MYAKEKPGFPGHTTFNGHFGSKAGLLDALERWIADKPEFDDIRELLPNEPTSSGEKPAPADGYVYLLKSGTHFKIGRSDNLERRIKEVSVSLPEATTLEHAIKTDDPVGIEAYWHSRFADRRAGGEWFKLTPADLRAFKRRKFQ</sequence>
<name>A0A3T0ED98_9PROT</name>
<protein>
    <recommendedName>
        <fullName evidence="1">Bacteriophage T5 Orf172 DNA-binding domain-containing protein</fullName>
    </recommendedName>
</protein>